<dbReference type="OrthoDB" id="5387214at2759"/>
<evidence type="ECO:0000313" key="4">
    <source>
        <dbReference type="Proteomes" id="UP000504638"/>
    </source>
</evidence>
<feature type="compositionally biased region" description="Low complexity" evidence="1">
    <location>
        <begin position="73"/>
        <end position="83"/>
    </location>
</feature>
<dbReference type="GeneID" id="54414897"/>
<keyword evidence="2" id="KW-0472">Membrane</keyword>
<feature type="region of interest" description="Disordered" evidence="1">
    <location>
        <begin position="1"/>
        <end position="58"/>
    </location>
</feature>
<protein>
    <submittedName>
        <fullName evidence="3 5">Uncharacterized protein</fullName>
    </submittedName>
</protein>
<feature type="compositionally biased region" description="Polar residues" evidence="1">
    <location>
        <begin position="17"/>
        <end position="30"/>
    </location>
</feature>
<evidence type="ECO:0000313" key="3">
    <source>
        <dbReference type="EMBL" id="KAF1815862.1"/>
    </source>
</evidence>
<evidence type="ECO:0000256" key="1">
    <source>
        <dbReference type="SAM" id="MobiDB-lite"/>
    </source>
</evidence>
<gene>
    <name evidence="3 5" type="ORF">P152DRAFT_199891</name>
</gene>
<organism evidence="3">
    <name type="scientific">Eremomyces bilateralis CBS 781.70</name>
    <dbReference type="NCBI Taxonomy" id="1392243"/>
    <lineage>
        <taxon>Eukaryota</taxon>
        <taxon>Fungi</taxon>
        <taxon>Dikarya</taxon>
        <taxon>Ascomycota</taxon>
        <taxon>Pezizomycotina</taxon>
        <taxon>Dothideomycetes</taxon>
        <taxon>Dothideomycetes incertae sedis</taxon>
        <taxon>Eremomycetales</taxon>
        <taxon>Eremomycetaceae</taxon>
        <taxon>Eremomyces</taxon>
    </lineage>
</organism>
<sequence>MAEFSEKAPLSIRPSVDASTQPISTTTTLGNDFDTANPVSPFYSHPTTRQSLEKAASESRTRLDFYDQDLESQPASIPAAASSTTHLPKPSMDARPKDCTVWPTQRTLKQKAKIAKRERACNPLLGLNKRQRWGVKVLIILLVLAAAVGVGVGISRAVGGGIWAGNGKTKDIP</sequence>
<keyword evidence="2" id="KW-1133">Transmembrane helix</keyword>
<reference evidence="5" key="3">
    <citation type="submission" date="2025-04" db="UniProtKB">
        <authorList>
            <consortium name="RefSeq"/>
        </authorList>
    </citation>
    <scope>IDENTIFICATION</scope>
    <source>
        <strain evidence="5">CBS 781.70</strain>
    </source>
</reference>
<reference evidence="3 5" key="1">
    <citation type="submission" date="2020-01" db="EMBL/GenBank/DDBJ databases">
        <authorList>
            <consortium name="DOE Joint Genome Institute"/>
            <person name="Haridas S."/>
            <person name="Albert R."/>
            <person name="Binder M."/>
            <person name="Bloem J."/>
            <person name="Labutti K."/>
            <person name="Salamov A."/>
            <person name="Andreopoulos B."/>
            <person name="Baker S.E."/>
            <person name="Barry K."/>
            <person name="Bills G."/>
            <person name="Bluhm B.H."/>
            <person name="Cannon C."/>
            <person name="Castanera R."/>
            <person name="Culley D.E."/>
            <person name="Daum C."/>
            <person name="Ezra D."/>
            <person name="Gonzalez J.B."/>
            <person name="Henrissat B."/>
            <person name="Kuo A."/>
            <person name="Liang C."/>
            <person name="Lipzen A."/>
            <person name="Lutzoni F."/>
            <person name="Magnuson J."/>
            <person name="Mondo S."/>
            <person name="Nolan M."/>
            <person name="Ohm R."/>
            <person name="Pangilinan J."/>
            <person name="Park H.-J."/>
            <person name="Ramirez L."/>
            <person name="Alfaro M."/>
            <person name="Sun H."/>
            <person name="Tritt A."/>
            <person name="Yoshinaga Y."/>
            <person name="Zwiers L.-H."/>
            <person name="Turgeon B.G."/>
            <person name="Goodwin S.B."/>
            <person name="Spatafora J.W."/>
            <person name="Crous P.W."/>
            <person name="Grigoriev I.V."/>
        </authorList>
    </citation>
    <scope>NUCLEOTIDE SEQUENCE</scope>
    <source>
        <strain evidence="3 5">CBS 781.70</strain>
    </source>
</reference>
<proteinExistence type="predicted"/>
<evidence type="ECO:0000256" key="2">
    <source>
        <dbReference type="SAM" id="Phobius"/>
    </source>
</evidence>
<dbReference type="AlphaFoldDB" id="A0A6G1GCX7"/>
<feature type="region of interest" description="Disordered" evidence="1">
    <location>
        <begin position="73"/>
        <end position="96"/>
    </location>
</feature>
<evidence type="ECO:0000313" key="5">
    <source>
        <dbReference type="RefSeq" id="XP_033537493.1"/>
    </source>
</evidence>
<keyword evidence="2" id="KW-0812">Transmembrane</keyword>
<name>A0A6G1GCX7_9PEZI</name>
<dbReference type="Proteomes" id="UP000504638">
    <property type="component" value="Unplaced"/>
</dbReference>
<dbReference type="RefSeq" id="XP_033537493.1">
    <property type="nucleotide sequence ID" value="XM_033674327.1"/>
</dbReference>
<keyword evidence="4" id="KW-1185">Reference proteome</keyword>
<feature type="transmembrane region" description="Helical" evidence="2">
    <location>
        <begin position="137"/>
        <end position="158"/>
    </location>
</feature>
<accession>A0A6G1GCX7</accession>
<dbReference type="EMBL" id="ML975151">
    <property type="protein sequence ID" value="KAF1815862.1"/>
    <property type="molecule type" value="Genomic_DNA"/>
</dbReference>
<reference evidence="5" key="2">
    <citation type="submission" date="2020-04" db="EMBL/GenBank/DDBJ databases">
        <authorList>
            <consortium name="NCBI Genome Project"/>
        </authorList>
    </citation>
    <scope>NUCLEOTIDE SEQUENCE</scope>
    <source>
        <strain evidence="5">CBS 781.70</strain>
    </source>
</reference>